<proteinExistence type="predicted"/>
<keyword evidence="1" id="KW-0472">Membrane</keyword>
<sequence>MWWMAVSNTDAFAVAPSSSVLVVLAASPPPATAVKLTASDLPAPSDVEAANLVSTVVSVPLPVYTSVAGSEAGCRPGATGCCAVAIVGGCAGCRAGVSSFITGSCEIVVSIVVVSCCACPDGCIERVTTPVFIVGTIILFVLAIRWVVTVLPI</sequence>
<evidence type="ECO:0000256" key="1">
    <source>
        <dbReference type="SAM" id="Phobius"/>
    </source>
</evidence>
<evidence type="ECO:0000313" key="4">
    <source>
        <dbReference type="Proteomes" id="UP000602510"/>
    </source>
</evidence>
<dbReference type="Proteomes" id="UP000602510">
    <property type="component" value="Unassembled WGS sequence"/>
</dbReference>
<dbReference type="AlphaFoldDB" id="A0A833VVK5"/>
<organism evidence="3 4">
    <name type="scientific">Phytophthora infestans</name>
    <name type="common">Potato late blight agent</name>
    <name type="synonym">Botrytis infestans</name>
    <dbReference type="NCBI Taxonomy" id="4787"/>
    <lineage>
        <taxon>Eukaryota</taxon>
        <taxon>Sar</taxon>
        <taxon>Stramenopiles</taxon>
        <taxon>Oomycota</taxon>
        <taxon>Peronosporomycetes</taxon>
        <taxon>Peronosporales</taxon>
        <taxon>Peronosporaceae</taxon>
        <taxon>Phytophthora</taxon>
    </lineage>
</organism>
<keyword evidence="2" id="KW-0732">Signal</keyword>
<keyword evidence="1" id="KW-0812">Transmembrane</keyword>
<accession>A0A833VVK5</accession>
<reference evidence="3" key="1">
    <citation type="submission" date="2020-04" db="EMBL/GenBank/DDBJ databases">
        <title>Hybrid Assembly of Korean Phytophthora infestans isolates.</title>
        <authorList>
            <person name="Prokchorchik M."/>
            <person name="Lee Y."/>
            <person name="Seo J."/>
            <person name="Cho J.-H."/>
            <person name="Park Y.-E."/>
            <person name="Jang D.-C."/>
            <person name="Im J.-S."/>
            <person name="Choi J.-G."/>
            <person name="Park H.-J."/>
            <person name="Lee G.-B."/>
            <person name="Lee Y.-G."/>
            <person name="Hong S.-Y."/>
            <person name="Cho K."/>
            <person name="Sohn K.H."/>
        </authorList>
    </citation>
    <scope>NUCLEOTIDE SEQUENCE</scope>
    <source>
        <strain evidence="3">KR_1_A1</strain>
    </source>
</reference>
<name>A0A833VVK5_PHYIN</name>
<feature type="chain" id="PRO_5032270162" description="Transmembrane protein" evidence="2">
    <location>
        <begin position="34"/>
        <end position="153"/>
    </location>
</feature>
<keyword evidence="1" id="KW-1133">Transmembrane helix</keyword>
<feature type="signal peptide" evidence="2">
    <location>
        <begin position="1"/>
        <end position="33"/>
    </location>
</feature>
<keyword evidence="4" id="KW-1185">Reference proteome</keyword>
<evidence type="ECO:0000313" key="3">
    <source>
        <dbReference type="EMBL" id="KAF4030574.1"/>
    </source>
</evidence>
<protein>
    <recommendedName>
        <fullName evidence="5">Transmembrane protein</fullName>
    </recommendedName>
</protein>
<gene>
    <name evidence="3" type="ORF">GN244_ATG17636</name>
</gene>
<evidence type="ECO:0008006" key="5">
    <source>
        <dbReference type="Google" id="ProtNLM"/>
    </source>
</evidence>
<comment type="caution">
    <text evidence="3">The sequence shown here is derived from an EMBL/GenBank/DDBJ whole genome shotgun (WGS) entry which is preliminary data.</text>
</comment>
<dbReference type="EMBL" id="WSZM01000663">
    <property type="protein sequence ID" value="KAF4030574.1"/>
    <property type="molecule type" value="Genomic_DNA"/>
</dbReference>
<feature type="transmembrane region" description="Helical" evidence="1">
    <location>
        <begin position="127"/>
        <end position="148"/>
    </location>
</feature>
<evidence type="ECO:0000256" key="2">
    <source>
        <dbReference type="SAM" id="SignalP"/>
    </source>
</evidence>